<dbReference type="OrthoDB" id="6505430at2"/>
<dbReference type="EMBL" id="MPZM01000010">
    <property type="protein sequence ID" value="PPL16982.1"/>
    <property type="molecule type" value="Genomic_DNA"/>
</dbReference>
<evidence type="ECO:0000313" key="1">
    <source>
        <dbReference type="EMBL" id="PPL16982.1"/>
    </source>
</evidence>
<organism evidence="1 2">
    <name type="scientific">Oceanisphaera arctica</name>
    <dbReference type="NCBI Taxonomy" id="641510"/>
    <lineage>
        <taxon>Bacteria</taxon>
        <taxon>Pseudomonadati</taxon>
        <taxon>Pseudomonadota</taxon>
        <taxon>Gammaproteobacteria</taxon>
        <taxon>Aeromonadales</taxon>
        <taxon>Aeromonadaceae</taxon>
        <taxon>Oceanisphaera</taxon>
    </lineage>
</organism>
<gene>
    <name evidence="1" type="ORF">UN63_06560</name>
</gene>
<comment type="caution">
    <text evidence="1">The sequence shown here is derived from an EMBL/GenBank/DDBJ whole genome shotgun (WGS) entry which is preliminary data.</text>
</comment>
<evidence type="ECO:0000313" key="2">
    <source>
        <dbReference type="Proteomes" id="UP000242231"/>
    </source>
</evidence>
<dbReference type="RefSeq" id="WP_104485979.1">
    <property type="nucleotide sequence ID" value="NZ_BMYB01000003.1"/>
</dbReference>
<dbReference type="AlphaFoldDB" id="A0A2P5TN88"/>
<keyword evidence="2" id="KW-1185">Reference proteome</keyword>
<proteinExistence type="predicted"/>
<name>A0A2P5TN88_9GAMM</name>
<dbReference type="Proteomes" id="UP000242231">
    <property type="component" value="Unassembled WGS sequence"/>
</dbReference>
<dbReference type="InterPro" id="IPR045664">
    <property type="entry name" value="DUF6387"/>
</dbReference>
<accession>A0A2P5TN88</accession>
<reference evidence="2" key="1">
    <citation type="submission" date="2016-11" db="EMBL/GenBank/DDBJ databases">
        <authorList>
            <person name="Sisinthy S."/>
            <person name="Ara S."/>
            <person name="Gundlapally S.R."/>
        </authorList>
    </citation>
    <scope>NUCLEOTIDE SEQUENCE [LARGE SCALE GENOMIC DNA]</scope>
    <source>
        <strain evidence="2">V1-41</strain>
    </source>
</reference>
<sequence length="275" mass="31643">MAKRINKPEQLPEWFNLERYEALLSLSVADFIMQMDFRVWAKDPETIKENLIHIADNALAPVAFEGDSGEWKDGVCDLTVGNYASPLSNFHLCLYDAAARKKGAYGEKAEQSASRQFVIEGITLDKAQAFKSVPRPMVDRLPVSLNLEDATDEQIVDELRNLLPLWRKQTNTPEPKPERERAGFSILTRLVEYQAISMMDLMLWEQAEDVRITNELMARVLFPDHSRGGQHIAQTNRPFVAEMMKGDQHEGLLLALEKEPHYYDWTISDFMKWKE</sequence>
<dbReference type="Pfam" id="PF19924">
    <property type="entry name" value="DUF6387"/>
    <property type="match status" value="1"/>
</dbReference>
<protein>
    <submittedName>
        <fullName evidence="1">Uncharacterized protein</fullName>
    </submittedName>
</protein>